<dbReference type="SUPFAM" id="SSF57756">
    <property type="entry name" value="Retrovirus zinc finger-like domains"/>
    <property type="match status" value="1"/>
</dbReference>
<organism evidence="3 4">
    <name type="scientific">Mortierella polycephala</name>
    <dbReference type="NCBI Taxonomy" id="41804"/>
    <lineage>
        <taxon>Eukaryota</taxon>
        <taxon>Fungi</taxon>
        <taxon>Fungi incertae sedis</taxon>
        <taxon>Mucoromycota</taxon>
        <taxon>Mortierellomycotina</taxon>
        <taxon>Mortierellomycetes</taxon>
        <taxon>Mortierellales</taxon>
        <taxon>Mortierellaceae</taxon>
        <taxon>Mortierella</taxon>
    </lineage>
</organism>
<evidence type="ECO:0000313" key="3">
    <source>
        <dbReference type="EMBL" id="KAG0257406.1"/>
    </source>
</evidence>
<dbReference type="InterPro" id="IPR001878">
    <property type="entry name" value="Znf_CCHC"/>
</dbReference>
<gene>
    <name evidence="3" type="ORF">BG011_003965</name>
</gene>
<keyword evidence="1" id="KW-0862">Zinc</keyword>
<dbReference type="PROSITE" id="PS50158">
    <property type="entry name" value="ZF_CCHC"/>
    <property type="match status" value="1"/>
</dbReference>
<dbReference type="InterPro" id="IPR036875">
    <property type="entry name" value="Znf_CCHC_sf"/>
</dbReference>
<keyword evidence="4" id="KW-1185">Reference proteome</keyword>
<evidence type="ECO:0000256" key="1">
    <source>
        <dbReference type="PROSITE-ProRule" id="PRU00047"/>
    </source>
</evidence>
<feature type="domain" description="CCHC-type" evidence="2">
    <location>
        <begin position="26"/>
        <end position="41"/>
    </location>
</feature>
<comment type="caution">
    <text evidence="3">The sequence shown here is derived from an EMBL/GenBank/DDBJ whole genome shotgun (WGS) entry which is preliminary data.</text>
</comment>
<dbReference type="GO" id="GO:0003676">
    <property type="term" value="F:nucleic acid binding"/>
    <property type="evidence" value="ECO:0007669"/>
    <property type="project" value="InterPro"/>
</dbReference>
<keyword evidence="1" id="KW-0479">Metal-binding</keyword>
<dbReference type="EMBL" id="JAAAJA010000259">
    <property type="protein sequence ID" value="KAG0257406.1"/>
    <property type="molecule type" value="Genomic_DNA"/>
</dbReference>
<dbReference type="OrthoDB" id="5596742at2759"/>
<proteinExistence type="predicted"/>
<dbReference type="AlphaFoldDB" id="A0A9P6Q117"/>
<dbReference type="Pfam" id="PF13917">
    <property type="entry name" value="zf-CCHC_3"/>
    <property type="match status" value="1"/>
</dbReference>
<evidence type="ECO:0000313" key="4">
    <source>
        <dbReference type="Proteomes" id="UP000726737"/>
    </source>
</evidence>
<dbReference type="GO" id="GO:0008270">
    <property type="term" value="F:zinc ion binding"/>
    <property type="evidence" value="ECO:0007669"/>
    <property type="project" value="UniProtKB-KW"/>
</dbReference>
<dbReference type="Proteomes" id="UP000726737">
    <property type="component" value="Unassembled WGS sequence"/>
</dbReference>
<evidence type="ECO:0000259" key="2">
    <source>
        <dbReference type="PROSITE" id="PS50158"/>
    </source>
</evidence>
<sequence length="103" mass="11741">MSDFQRGLQAFERLVKSDEGVRAGSCKKCGGSGHLTFECRNLIKLDEPAQKPKSNSRFGLRYSFAVEFNSKFVLAIDRRQKGRIQQSFRVGVISAQEKKKEQR</sequence>
<protein>
    <recommendedName>
        <fullName evidence="2">CCHC-type domain-containing protein</fullName>
    </recommendedName>
</protein>
<keyword evidence="1" id="KW-0863">Zinc-finger</keyword>
<name>A0A9P6Q117_9FUNG</name>
<reference evidence="3" key="1">
    <citation type="journal article" date="2020" name="Fungal Divers.">
        <title>Resolving the Mortierellaceae phylogeny through synthesis of multi-gene phylogenetics and phylogenomics.</title>
        <authorList>
            <person name="Vandepol N."/>
            <person name="Liber J."/>
            <person name="Desiro A."/>
            <person name="Na H."/>
            <person name="Kennedy M."/>
            <person name="Barry K."/>
            <person name="Grigoriev I.V."/>
            <person name="Miller A.N."/>
            <person name="O'Donnell K."/>
            <person name="Stajich J.E."/>
            <person name="Bonito G."/>
        </authorList>
    </citation>
    <scope>NUCLEOTIDE SEQUENCE</scope>
    <source>
        <strain evidence="3">KOD948</strain>
    </source>
</reference>
<accession>A0A9P6Q117</accession>